<dbReference type="SUPFAM" id="SSF53850">
    <property type="entry name" value="Periplasmic binding protein-like II"/>
    <property type="match status" value="1"/>
</dbReference>
<sequence>MNWDDFDAFCQVVEHGGFTAASRALDRPKSSLSASVARLEEQLGARLLERTTRRLRLTDAGETLYRDISKPFSQLRELAVDAVAKGAQVQGTLRVAAPYEFGAHHLASVTCRMLARHPQLKVQVDVEHARVALFERHYDIVFSAIEHSFAPSTVVAKRVYSLERGLFASPELMARFPEFAGPEDLNALPLLAGGEDTAWAFNGPDGSVNVEVRNPPLRSGNAEVRLQAAMAGLGVARITATFCARAVAEGRLVRLLPQWECAPLRIYALLPGRRLVPAKVRAFLDGLEEEAAQQGNTSAPA</sequence>
<dbReference type="AlphaFoldDB" id="A0A4Z0C6Y4"/>
<dbReference type="InterPro" id="IPR000847">
    <property type="entry name" value="LysR_HTH_N"/>
</dbReference>
<dbReference type="GO" id="GO:0043565">
    <property type="term" value="F:sequence-specific DNA binding"/>
    <property type="evidence" value="ECO:0007669"/>
    <property type="project" value="TreeGrafter"/>
</dbReference>
<reference evidence="6 7" key="1">
    <citation type="submission" date="2019-03" db="EMBL/GenBank/DDBJ databases">
        <title>Ramlibacter henchirensis DSM 14656, whole genome shotgun sequence.</title>
        <authorList>
            <person name="Zhang X."/>
            <person name="Feng G."/>
            <person name="Zhu H."/>
        </authorList>
    </citation>
    <scope>NUCLEOTIDE SEQUENCE [LARGE SCALE GENOMIC DNA]</scope>
    <source>
        <strain evidence="6 7">DSM 14656</strain>
    </source>
</reference>
<dbReference type="PANTHER" id="PTHR30537">
    <property type="entry name" value="HTH-TYPE TRANSCRIPTIONAL REGULATOR"/>
    <property type="match status" value="1"/>
</dbReference>
<comment type="caution">
    <text evidence="6">The sequence shown here is derived from an EMBL/GenBank/DDBJ whole genome shotgun (WGS) entry which is preliminary data.</text>
</comment>
<dbReference type="InterPro" id="IPR036390">
    <property type="entry name" value="WH_DNA-bd_sf"/>
</dbReference>
<dbReference type="Gene3D" id="3.40.190.290">
    <property type="match status" value="1"/>
</dbReference>
<evidence type="ECO:0000259" key="5">
    <source>
        <dbReference type="PROSITE" id="PS50931"/>
    </source>
</evidence>
<evidence type="ECO:0000256" key="3">
    <source>
        <dbReference type="ARBA" id="ARBA00023125"/>
    </source>
</evidence>
<dbReference type="InterPro" id="IPR005119">
    <property type="entry name" value="LysR_subst-bd"/>
</dbReference>
<feature type="domain" description="HTH lysR-type" evidence="5">
    <location>
        <begin position="1"/>
        <end position="58"/>
    </location>
</feature>
<evidence type="ECO:0000256" key="4">
    <source>
        <dbReference type="ARBA" id="ARBA00023163"/>
    </source>
</evidence>
<dbReference type="SUPFAM" id="SSF46785">
    <property type="entry name" value="Winged helix' DNA-binding domain"/>
    <property type="match status" value="1"/>
</dbReference>
<dbReference type="Proteomes" id="UP000298180">
    <property type="component" value="Unassembled WGS sequence"/>
</dbReference>
<proteinExistence type="inferred from homology"/>
<dbReference type="GO" id="GO:0003700">
    <property type="term" value="F:DNA-binding transcription factor activity"/>
    <property type="evidence" value="ECO:0007669"/>
    <property type="project" value="InterPro"/>
</dbReference>
<dbReference type="RefSeq" id="WP_135262820.1">
    <property type="nucleotide sequence ID" value="NZ_SMLM01000001.1"/>
</dbReference>
<gene>
    <name evidence="6" type="ORF">EZ313_08965</name>
</gene>
<dbReference type="OrthoDB" id="8714815at2"/>
<dbReference type="CDD" id="cd08422">
    <property type="entry name" value="PBP2_CrgA_like"/>
    <property type="match status" value="1"/>
</dbReference>
<keyword evidence="3" id="KW-0238">DNA-binding</keyword>
<dbReference type="InterPro" id="IPR058163">
    <property type="entry name" value="LysR-type_TF_proteobact-type"/>
</dbReference>
<dbReference type="FunFam" id="1.10.10.10:FF:000001">
    <property type="entry name" value="LysR family transcriptional regulator"/>
    <property type="match status" value="1"/>
</dbReference>
<dbReference type="Pfam" id="PF00126">
    <property type="entry name" value="HTH_1"/>
    <property type="match status" value="1"/>
</dbReference>
<keyword evidence="2" id="KW-0805">Transcription regulation</keyword>
<dbReference type="InterPro" id="IPR036388">
    <property type="entry name" value="WH-like_DNA-bd_sf"/>
</dbReference>
<keyword evidence="7" id="KW-1185">Reference proteome</keyword>
<dbReference type="PROSITE" id="PS50931">
    <property type="entry name" value="HTH_LYSR"/>
    <property type="match status" value="1"/>
</dbReference>
<accession>A0A4Z0C6Y4</accession>
<dbReference type="Gene3D" id="1.10.10.10">
    <property type="entry name" value="Winged helix-like DNA-binding domain superfamily/Winged helix DNA-binding domain"/>
    <property type="match status" value="1"/>
</dbReference>
<dbReference type="PANTHER" id="PTHR30537:SF5">
    <property type="entry name" value="HTH-TYPE TRANSCRIPTIONAL ACTIVATOR TTDR-RELATED"/>
    <property type="match status" value="1"/>
</dbReference>
<protein>
    <submittedName>
        <fullName evidence="6">LysR family transcriptional regulator</fullName>
    </submittedName>
</protein>
<name>A0A4Z0C6Y4_9BURK</name>
<keyword evidence="4" id="KW-0804">Transcription</keyword>
<dbReference type="Pfam" id="PF03466">
    <property type="entry name" value="LysR_substrate"/>
    <property type="match status" value="1"/>
</dbReference>
<dbReference type="GO" id="GO:0006351">
    <property type="term" value="P:DNA-templated transcription"/>
    <property type="evidence" value="ECO:0007669"/>
    <property type="project" value="TreeGrafter"/>
</dbReference>
<organism evidence="6 7">
    <name type="scientific">Ramlibacter henchirensis</name>
    <dbReference type="NCBI Taxonomy" id="204072"/>
    <lineage>
        <taxon>Bacteria</taxon>
        <taxon>Pseudomonadati</taxon>
        <taxon>Pseudomonadota</taxon>
        <taxon>Betaproteobacteria</taxon>
        <taxon>Burkholderiales</taxon>
        <taxon>Comamonadaceae</taxon>
        <taxon>Ramlibacter</taxon>
    </lineage>
</organism>
<evidence type="ECO:0000256" key="2">
    <source>
        <dbReference type="ARBA" id="ARBA00023015"/>
    </source>
</evidence>
<evidence type="ECO:0000313" key="7">
    <source>
        <dbReference type="Proteomes" id="UP000298180"/>
    </source>
</evidence>
<evidence type="ECO:0000256" key="1">
    <source>
        <dbReference type="ARBA" id="ARBA00009437"/>
    </source>
</evidence>
<comment type="similarity">
    <text evidence="1">Belongs to the LysR transcriptional regulatory family.</text>
</comment>
<dbReference type="EMBL" id="SMLM01000001">
    <property type="protein sequence ID" value="TFZ06734.1"/>
    <property type="molecule type" value="Genomic_DNA"/>
</dbReference>
<evidence type="ECO:0000313" key="6">
    <source>
        <dbReference type="EMBL" id="TFZ06734.1"/>
    </source>
</evidence>